<dbReference type="Proteomes" id="UP000054047">
    <property type="component" value="Unassembled WGS sequence"/>
</dbReference>
<protein>
    <submittedName>
        <fullName evidence="1">Uncharacterized protein</fullName>
    </submittedName>
</protein>
<keyword evidence="2" id="KW-1185">Reference proteome</keyword>
<name>A0A0C2G1P1_9BILA</name>
<organism evidence="1 2">
    <name type="scientific">Ancylostoma duodenale</name>
    <dbReference type="NCBI Taxonomy" id="51022"/>
    <lineage>
        <taxon>Eukaryota</taxon>
        <taxon>Metazoa</taxon>
        <taxon>Ecdysozoa</taxon>
        <taxon>Nematoda</taxon>
        <taxon>Chromadorea</taxon>
        <taxon>Rhabditida</taxon>
        <taxon>Rhabditina</taxon>
        <taxon>Rhabditomorpha</taxon>
        <taxon>Strongyloidea</taxon>
        <taxon>Ancylostomatidae</taxon>
        <taxon>Ancylostomatinae</taxon>
        <taxon>Ancylostoma</taxon>
    </lineage>
</organism>
<proteinExistence type="predicted"/>
<evidence type="ECO:0000313" key="2">
    <source>
        <dbReference type="Proteomes" id="UP000054047"/>
    </source>
</evidence>
<gene>
    <name evidence="1" type="ORF">ANCDUO_15006</name>
</gene>
<dbReference type="AlphaFoldDB" id="A0A0C2G1P1"/>
<dbReference type="OrthoDB" id="5841942at2759"/>
<evidence type="ECO:0000313" key="1">
    <source>
        <dbReference type="EMBL" id="KIH54845.1"/>
    </source>
</evidence>
<reference evidence="1 2" key="1">
    <citation type="submission" date="2013-12" db="EMBL/GenBank/DDBJ databases">
        <title>Draft genome of the parsitic nematode Ancylostoma duodenale.</title>
        <authorList>
            <person name="Mitreva M."/>
        </authorList>
    </citation>
    <scope>NUCLEOTIDE SEQUENCE [LARGE SCALE GENOMIC DNA]</scope>
    <source>
        <strain evidence="1 2">Zhejiang</strain>
    </source>
</reference>
<dbReference type="EMBL" id="KN738364">
    <property type="protein sequence ID" value="KIH54845.1"/>
    <property type="molecule type" value="Genomic_DNA"/>
</dbReference>
<sequence length="114" mass="13127">MYAPSQGFYPASATLHSYFREKQRQLRPSVDELPDCGTKERELLADLHQSRPPRQPTDHRCSDPAVDSFFSYNACCDNVCCYRLRFWVMLLIQSVTELNTSAQFGQFGLRDPAM</sequence>
<accession>A0A0C2G1P1</accession>